<dbReference type="PANTHER" id="PTHR42896:SF4">
    <property type="entry name" value="OS08G0485900 PROTEIN"/>
    <property type="match status" value="1"/>
</dbReference>
<evidence type="ECO:0000256" key="1">
    <source>
        <dbReference type="SAM" id="SignalP"/>
    </source>
</evidence>
<dbReference type="Proteomes" id="UP000011087">
    <property type="component" value="Unassembled WGS sequence"/>
</dbReference>
<evidence type="ECO:0000313" key="3">
    <source>
        <dbReference type="EnsemblProtists" id="EKX53524"/>
    </source>
</evidence>
<keyword evidence="1" id="KW-0732">Signal</keyword>
<dbReference type="Gene3D" id="1.10.150.240">
    <property type="entry name" value="Putative phosphatase, domain 2"/>
    <property type="match status" value="1"/>
</dbReference>
<evidence type="ECO:0000313" key="2">
    <source>
        <dbReference type="EMBL" id="EKX53524.1"/>
    </source>
</evidence>
<dbReference type="Pfam" id="PF00702">
    <property type="entry name" value="Hydrolase"/>
    <property type="match status" value="1"/>
</dbReference>
<dbReference type="Gene3D" id="3.40.50.1000">
    <property type="entry name" value="HAD superfamily/HAD-like"/>
    <property type="match status" value="1"/>
</dbReference>
<dbReference type="NCBIfam" id="TIGR01509">
    <property type="entry name" value="HAD-SF-IA-v3"/>
    <property type="match status" value="1"/>
</dbReference>
<dbReference type="SFLD" id="SFLDS00003">
    <property type="entry name" value="Haloacid_Dehalogenase"/>
    <property type="match status" value="1"/>
</dbReference>
<dbReference type="PRINTS" id="PR00413">
    <property type="entry name" value="HADHALOGNASE"/>
</dbReference>
<reference evidence="4" key="2">
    <citation type="submission" date="2012-11" db="EMBL/GenBank/DDBJ databases">
        <authorList>
            <person name="Kuo A."/>
            <person name="Curtis B.A."/>
            <person name="Tanifuji G."/>
            <person name="Burki F."/>
            <person name="Gruber A."/>
            <person name="Irimia M."/>
            <person name="Maruyama S."/>
            <person name="Arias M.C."/>
            <person name="Ball S.G."/>
            <person name="Gile G.H."/>
            <person name="Hirakawa Y."/>
            <person name="Hopkins J.F."/>
            <person name="Rensing S.A."/>
            <person name="Schmutz J."/>
            <person name="Symeonidi A."/>
            <person name="Elias M."/>
            <person name="Eveleigh R.J."/>
            <person name="Herman E.K."/>
            <person name="Klute M.J."/>
            <person name="Nakayama T."/>
            <person name="Obornik M."/>
            <person name="Reyes-Prieto A."/>
            <person name="Armbrust E.V."/>
            <person name="Aves S.J."/>
            <person name="Beiko R.G."/>
            <person name="Coutinho P."/>
            <person name="Dacks J.B."/>
            <person name="Durnford D.G."/>
            <person name="Fast N.M."/>
            <person name="Green B.R."/>
            <person name="Grisdale C."/>
            <person name="Hempe F."/>
            <person name="Henrissat B."/>
            <person name="Hoppner M.P."/>
            <person name="Ishida K.-I."/>
            <person name="Kim E."/>
            <person name="Koreny L."/>
            <person name="Kroth P.G."/>
            <person name="Liu Y."/>
            <person name="Malik S.-B."/>
            <person name="Maier U.G."/>
            <person name="McRose D."/>
            <person name="Mock T."/>
            <person name="Neilson J.A."/>
            <person name="Onodera N.T."/>
            <person name="Poole A.M."/>
            <person name="Pritham E.J."/>
            <person name="Richards T.A."/>
            <person name="Rocap G."/>
            <person name="Roy S.W."/>
            <person name="Sarai C."/>
            <person name="Schaack S."/>
            <person name="Shirato S."/>
            <person name="Slamovits C.H."/>
            <person name="Spencer D.F."/>
            <person name="Suzuki S."/>
            <person name="Worden A.Z."/>
            <person name="Zauner S."/>
            <person name="Barry K."/>
            <person name="Bell C."/>
            <person name="Bharti A.K."/>
            <person name="Crow J.A."/>
            <person name="Grimwood J."/>
            <person name="Kramer R."/>
            <person name="Lindquist E."/>
            <person name="Lucas S."/>
            <person name="Salamov A."/>
            <person name="McFadden G.I."/>
            <person name="Lane C.E."/>
            <person name="Keeling P.J."/>
            <person name="Gray M.W."/>
            <person name="Grigoriev I.V."/>
            <person name="Archibald J.M."/>
        </authorList>
    </citation>
    <scope>NUCLEOTIDE SEQUENCE</scope>
    <source>
        <strain evidence="4">CCMP2712</strain>
    </source>
</reference>
<reference evidence="3" key="3">
    <citation type="submission" date="2015-06" db="UniProtKB">
        <authorList>
            <consortium name="EnsemblProtists"/>
        </authorList>
    </citation>
    <scope>IDENTIFICATION</scope>
</reference>
<dbReference type="RefSeq" id="XP_005840504.1">
    <property type="nucleotide sequence ID" value="XM_005840447.1"/>
</dbReference>
<dbReference type="InterPro" id="IPR023214">
    <property type="entry name" value="HAD_sf"/>
</dbReference>
<dbReference type="InterPro" id="IPR023198">
    <property type="entry name" value="PGP-like_dom2"/>
</dbReference>
<dbReference type="PaxDb" id="55529-EKX53524"/>
<dbReference type="OMA" id="HRTAYND"/>
<keyword evidence="4" id="KW-1185">Reference proteome</keyword>
<feature type="signal peptide" evidence="1">
    <location>
        <begin position="1"/>
        <end position="18"/>
    </location>
</feature>
<protein>
    <submittedName>
        <fullName evidence="2 3">Uncharacterized protein</fullName>
    </submittedName>
</protein>
<dbReference type="AlphaFoldDB" id="L1JYV8"/>
<dbReference type="eggNOG" id="KOG2914">
    <property type="taxonomic scope" value="Eukaryota"/>
</dbReference>
<dbReference type="HOGENOM" id="CLU_045011_0_1_1"/>
<dbReference type="InterPro" id="IPR036412">
    <property type="entry name" value="HAD-like_sf"/>
</dbReference>
<dbReference type="EMBL" id="JH992970">
    <property type="protein sequence ID" value="EKX53524.1"/>
    <property type="molecule type" value="Genomic_DNA"/>
</dbReference>
<organism evidence="2">
    <name type="scientific">Guillardia theta (strain CCMP2712)</name>
    <name type="common">Cryptophyte</name>
    <dbReference type="NCBI Taxonomy" id="905079"/>
    <lineage>
        <taxon>Eukaryota</taxon>
        <taxon>Cryptophyceae</taxon>
        <taxon>Pyrenomonadales</taxon>
        <taxon>Geminigeraceae</taxon>
        <taxon>Guillardia</taxon>
    </lineage>
</organism>
<dbReference type="InterPro" id="IPR044999">
    <property type="entry name" value="CbbY-like"/>
</dbReference>
<dbReference type="PANTHER" id="PTHR42896">
    <property type="entry name" value="XYLULOSE-1,5-BISPHOSPHATE (XUBP) PHOSPHATASE"/>
    <property type="match status" value="1"/>
</dbReference>
<dbReference type="OrthoDB" id="40579at2759"/>
<dbReference type="SUPFAM" id="SSF56784">
    <property type="entry name" value="HAD-like"/>
    <property type="match status" value="1"/>
</dbReference>
<gene>
    <name evidence="2" type="ORF">GUITHDRAFT_84455</name>
</gene>
<sequence length="313" mass="33645">MLGARIVLAAMAAEAAMAFNCMSPATAFRSLSRVHSHPAPRSARLGLLRMAGGSPMAAADEKRREGSADKFALLFDCDGVIVLTEELHRLAYNGAFQDYSAEINGQPVNWSVEYYDVLQNTVGGGKPKMKWHFNNNGWPTSKLGGVPSSEDDQNRLIDELQDKKTEIYKKIVNEVAEARPGVLSLMDEAIKTPGIAVGICSAATKAGFEQVVNSVVGTERLSKLDVVIAGDDVPRKKPDPIIYQLASERIGVPPSRCIVVEDSLVGLRAAKGAGMKCIITYTESTKDQDFYGEGADAVVADLSQVGRFASHAD</sequence>
<name>L1JYV8_GUITC</name>
<dbReference type="GO" id="GO:0016787">
    <property type="term" value="F:hydrolase activity"/>
    <property type="evidence" value="ECO:0007669"/>
    <property type="project" value="InterPro"/>
</dbReference>
<dbReference type="SFLD" id="SFLDG01129">
    <property type="entry name" value="C1.5:_HAD__Beta-PGM__Phosphata"/>
    <property type="match status" value="1"/>
</dbReference>
<dbReference type="KEGG" id="gtt:GUITHDRAFT_84455"/>
<proteinExistence type="predicted"/>
<dbReference type="EnsemblProtists" id="EKX53524">
    <property type="protein sequence ID" value="EKX53524"/>
    <property type="gene ID" value="GUITHDRAFT_84455"/>
</dbReference>
<dbReference type="InterPro" id="IPR006439">
    <property type="entry name" value="HAD-SF_hydro_IA"/>
</dbReference>
<evidence type="ECO:0000313" key="4">
    <source>
        <dbReference type="Proteomes" id="UP000011087"/>
    </source>
</evidence>
<reference evidence="2 4" key="1">
    <citation type="journal article" date="2012" name="Nature">
        <title>Algal genomes reveal evolutionary mosaicism and the fate of nucleomorphs.</title>
        <authorList>
            <consortium name="DOE Joint Genome Institute"/>
            <person name="Curtis B.A."/>
            <person name="Tanifuji G."/>
            <person name="Burki F."/>
            <person name="Gruber A."/>
            <person name="Irimia M."/>
            <person name="Maruyama S."/>
            <person name="Arias M.C."/>
            <person name="Ball S.G."/>
            <person name="Gile G.H."/>
            <person name="Hirakawa Y."/>
            <person name="Hopkins J.F."/>
            <person name="Kuo A."/>
            <person name="Rensing S.A."/>
            <person name="Schmutz J."/>
            <person name="Symeonidi A."/>
            <person name="Elias M."/>
            <person name="Eveleigh R.J."/>
            <person name="Herman E.K."/>
            <person name="Klute M.J."/>
            <person name="Nakayama T."/>
            <person name="Obornik M."/>
            <person name="Reyes-Prieto A."/>
            <person name="Armbrust E.V."/>
            <person name="Aves S.J."/>
            <person name="Beiko R.G."/>
            <person name="Coutinho P."/>
            <person name="Dacks J.B."/>
            <person name="Durnford D.G."/>
            <person name="Fast N.M."/>
            <person name="Green B.R."/>
            <person name="Grisdale C.J."/>
            <person name="Hempel F."/>
            <person name="Henrissat B."/>
            <person name="Hoppner M.P."/>
            <person name="Ishida K."/>
            <person name="Kim E."/>
            <person name="Koreny L."/>
            <person name="Kroth P.G."/>
            <person name="Liu Y."/>
            <person name="Malik S.B."/>
            <person name="Maier U.G."/>
            <person name="McRose D."/>
            <person name="Mock T."/>
            <person name="Neilson J.A."/>
            <person name="Onodera N.T."/>
            <person name="Poole A.M."/>
            <person name="Pritham E.J."/>
            <person name="Richards T.A."/>
            <person name="Rocap G."/>
            <person name="Roy S.W."/>
            <person name="Sarai C."/>
            <person name="Schaack S."/>
            <person name="Shirato S."/>
            <person name="Slamovits C.H."/>
            <person name="Spencer D.F."/>
            <person name="Suzuki S."/>
            <person name="Worden A.Z."/>
            <person name="Zauner S."/>
            <person name="Barry K."/>
            <person name="Bell C."/>
            <person name="Bharti A.K."/>
            <person name="Crow J.A."/>
            <person name="Grimwood J."/>
            <person name="Kramer R."/>
            <person name="Lindquist E."/>
            <person name="Lucas S."/>
            <person name="Salamov A."/>
            <person name="McFadden G.I."/>
            <person name="Lane C.E."/>
            <person name="Keeling P.J."/>
            <person name="Gray M.W."/>
            <person name="Grigoriev I.V."/>
            <person name="Archibald J.M."/>
        </authorList>
    </citation>
    <scope>NUCLEOTIDE SEQUENCE</scope>
    <source>
        <strain evidence="2 4">CCMP2712</strain>
    </source>
</reference>
<feature type="chain" id="PRO_5008771946" evidence="1">
    <location>
        <begin position="19"/>
        <end position="313"/>
    </location>
</feature>
<accession>L1JYV8</accession>
<dbReference type="GeneID" id="17310032"/>